<dbReference type="InterPro" id="IPR022602">
    <property type="entry name" value="DUF2813"/>
</dbReference>
<proteinExistence type="predicted"/>
<gene>
    <name evidence="2" type="ORF">JIN81_12200</name>
</gene>
<dbReference type="PANTHER" id="PTHR43581:SF2">
    <property type="entry name" value="EXCINUCLEASE ATPASE SUBUNIT"/>
    <property type="match status" value="1"/>
</dbReference>
<evidence type="ECO:0000313" key="2">
    <source>
        <dbReference type="EMBL" id="MBK1827783.1"/>
    </source>
</evidence>
<comment type="caution">
    <text evidence="2">The sequence shown here is derived from an EMBL/GenBank/DDBJ whole genome shotgun (WGS) entry which is preliminary data.</text>
</comment>
<evidence type="ECO:0000313" key="3">
    <source>
        <dbReference type="Proteomes" id="UP000658278"/>
    </source>
</evidence>
<reference evidence="2" key="1">
    <citation type="submission" date="2021-01" db="EMBL/GenBank/DDBJ databases">
        <title>Modified the classification status of verrucomicrobia.</title>
        <authorList>
            <person name="Feng X."/>
        </authorList>
    </citation>
    <scope>NUCLEOTIDE SEQUENCE</scope>
    <source>
        <strain evidence="2">KCTC 22201</strain>
    </source>
</reference>
<feature type="domain" description="OLD protein-like TOPRIM" evidence="1">
    <location>
        <begin position="373"/>
        <end position="436"/>
    </location>
</feature>
<dbReference type="InterPro" id="IPR034139">
    <property type="entry name" value="TOPRIM_OLD"/>
</dbReference>
<dbReference type="AlphaFoldDB" id="A0A934RBV1"/>
<sequence>MQLHELEVENYRAVRRARLSFGHTTVLIGENDSGKSSLLEALVRVLDGGAAEEPPNFESFQFHRDPVKHEIVGPIRIRIVFREREAGEWAGEVYAPIHDLLLRAGEDCREVAFELRAQPEGEVVWRLKSGKRKTSDPEVLRWLREFTPAIHLRAGMLTGYGTETLPCAPGLCRTGETELDEKIAAIEVAAERLISKTSPNQESDLEAGFKATRELLQLVTLPRDRKAPNLARRVREILGKGIDLNSSQPTLPGSNTSSEKLGILLLIAALLRVARGAMAKEMEPIWIIEDPEAHLHPKSLASISYFLSDIRWQKIITTYSGAMVGSMPLSNVRRLTRRRGVVTEHRVDVTQLSGVELRRIGYHLGAHRGAACFARMWLLVEGESEMWMLPQLARLCGYEFGVEGIECVEFAQSGLAPMIRVAEQLGIGWHVLADGDKAGQTYIDTIRRTVATKDRQGRFTLLNEPDIEHCFYKHGYAKVYQEHARLGGKSTRDMDPRRVIQRAVQTLSKPDLALRVIEAVAADGSPGVPDVLQKMIRTCVKVARSQSK</sequence>
<dbReference type="Pfam" id="PF20469">
    <property type="entry name" value="OLD-like_TOPRIM"/>
    <property type="match status" value="1"/>
</dbReference>
<dbReference type="EMBL" id="JAENII010000009">
    <property type="protein sequence ID" value="MBK1827783.1"/>
    <property type="molecule type" value="Genomic_DNA"/>
</dbReference>
<accession>A0A934RBV1</accession>
<dbReference type="RefSeq" id="WP_200279868.1">
    <property type="nucleotide sequence ID" value="NZ_JAENII010000009.1"/>
</dbReference>
<dbReference type="Proteomes" id="UP000658278">
    <property type="component" value="Unassembled WGS sequence"/>
</dbReference>
<dbReference type="InterPro" id="IPR027417">
    <property type="entry name" value="P-loop_NTPase"/>
</dbReference>
<keyword evidence="3" id="KW-1185">Reference proteome</keyword>
<protein>
    <submittedName>
        <fullName evidence="2">DUF2813 domain-containing protein</fullName>
    </submittedName>
</protein>
<evidence type="ECO:0000259" key="1">
    <source>
        <dbReference type="Pfam" id="PF20469"/>
    </source>
</evidence>
<dbReference type="Gene3D" id="3.40.50.300">
    <property type="entry name" value="P-loop containing nucleotide triphosphate hydrolases"/>
    <property type="match status" value="1"/>
</dbReference>
<dbReference type="PANTHER" id="PTHR43581">
    <property type="entry name" value="ATP/GTP PHOSPHATASE"/>
    <property type="match status" value="1"/>
</dbReference>
<dbReference type="CDD" id="cd01026">
    <property type="entry name" value="TOPRIM_OLD"/>
    <property type="match status" value="1"/>
</dbReference>
<organism evidence="2 3">
    <name type="scientific">Haloferula rosea</name>
    <dbReference type="NCBI Taxonomy" id="490093"/>
    <lineage>
        <taxon>Bacteria</taxon>
        <taxon>Pseudomonadati</taxon>
        <taxon>Verrucomicrobiota</taxon>
        <taxon>Verrucomicrobiia</taxon>
        <taxon>Verrucomicrobiales</taxon>
        <taxon>Verrucomicrobiaceae</taxon>
        <taxon>Haloferula</taxon>
    </lineage>
</organism>
<dbReference type="SUPFAM" id="SSF52540">
    <property type="entry name" value="P-loop containing nucleoside triphosphate hydrolases"/>
    <property type="match status" value="1"/>
</dbReference>
<dbReference type="Pfam" id="PF11398">
    <property type="entry name" value="DUF2813"/>
    <property type="match status" value="1"/>
</dbReference>
<name>A0A934RBV1_9BACT</name>
<dbReference type="InterPro" id="IPR051396">
    <property type="entry name" value="Bact_Antivir_Def_Nuclease"/>
</dbReference>